<proteinExistence type="predicted"/>
<keyword evidence="2" id="KW-1185">Reference proteome</keyword>
<name>A0ACA9PSF3_9GLOM</name>
<reference evidence="1" key="1">
    <citation type="submission" date="2021-06" db="EMBL/GenBank/DDBJ databases">
        <authorList>
            <person name="Kallberg Y."/>
            <person name="Tangrot J."/>
            <person name="Rosling A."/>
        </authorList>
    </citation>
    <scope>NUCLEOTIDE SEQUENCE</scope>
    <source>
        <strain evidence="1">28 12/20/2015</strain>
    </source>
</reference>
<organism evidence="1 2">
    <name type="scientific">Cetraspora pellucida</name>
    <dbReference type="NCBI Taxonomy" id="1433469"/>
    <lineage>
        <taxon>Eukaryota</taxon>
        <taxon>Fungi</taxon>
        <taxon>Fungi incertae sedis</taxon>
        <taxon>Mucoromycota</taxon>
        <taxon>Glomeromycotina</taxon>
        <taxon>Glomeromycetes</taxon>
        <taxon>Diversisporales</taxon>
        <taxon>Gigasporaceae</taxon>
        <taxon>Cetraspora</taxon>
    </lineage>
</organism>
<evidence type="ECO:0000313" key="2">
    <source>
        <dbReference type="Proteomes" id="UP000789366"/>
    </source>
</evidence>
<accession>A0ACA9PSF3</accession>
<feature type="non-terminal residue" evidence="1">
    <location>
        <position position="1"/>
    </location>
</feature>
<dbReference type="Proteomes" id="UP000789366">
    <property type="component" value="Unassembled WGS sequence"/>
</dbReference>
<evidence type="ECO:0000313" key="1">
    <source>
        <dbReference type="EMBL" id="CAG8722549.1"/>
    </source>
</evidence>
<gene>
    <name evidence="1" type="ORF">SPELUC_LOCUS12530</name>
</gene>
<sequence length="105" mass="11903">YFQSPVTIAPTINGIVDYLNIISDAGNRFERLVLNIYLQMNTHAINAENQVADLQIQLADSQTQLADLQTQLTDSQTQLAMLQNDYGLLHQAYEAHRTQHNIFKS</sequence>
<protein>
    <submittedName>
        <fullName evidence="1">13365_t:CDS:1</fullName>
    </submittedName>
</protein>
<dbReference type="EMBL" id="CAJVPW010029969">
    <property type="protein sequence ID" value="CAG8722549.1"/>
    <property type="molecule type" value="Genomic_DNA"/>
</dbReference>
<comment type="caution">
    <text evidence="1">The sequence shown here is derived from an EMBL/GenBank/DDBJ whole genome shotgun (WGS) entry which is preliminary data.</text>
</comment>